<dbReference type="GO" id="GO:1990573">
    <property type="term" value="P:potassium ion import across plasma membrane"/>
    <property type="evidence" value="ECO:0007669"/>
    <property type="project" value="TreeGrafter"/>
</dbReference>
<evidence type="ECO:0000259" key="16">
    <source>
        <dbReference type="Pfam" id="PF17655"/>
    </source>
</evidence>
<evidence type="ECO:0000256" key="14">
    <source>
        <dbReference type="SAM" id="Phobius"/>
    </source>
</evidence>
<evidence type="ECO:0000256" key="1">
    <source>
        <dbReference type="ARBA" id="ARBA00004141"/>
    </source>
</evidence>
<evidence type="ECO:0000313" key="17">
    <source>
        <dbReference type="EnsemblMetazoa" id="ADIR009959-PA"/>
    </source>
</evidence>
<feature type="domain" description="Potassium channel inwardly rectifying transmembrane" evidence="15">
    <location>
        <begin position="1163"/>
        <end position="1308"/>
    </location>
</feature>
<feature type="domain" description="Potassium channel inwardly rectifying transmembrane" evidence="15">
    <location>
        <begin position="166"/>
        <end position="311"/>
    </location>
</feature>
<evidence type="ECO:0000256" key="13">
    <source>
        <dbReference type="SAM" id="MobiDB-lite"/>
    </source>
</evidence>
<feature type="compositionally biased region" description="Low complexity" evidence="13">
    <location>
        <begin position="1141"/>
        <end position="1153"/>
    </location>
</feature>
<dbReference type="GO" id="GO:0034702">
    <property type="term" value="C:monoatomic ion channel complex"/>
    <property type="evidence" value="ECO:0007669"/>
    <property type="project" value="UniProtKB-KW"/>
</dbReference>
<feature type="transmembrane region" description="Helical" evidence="14">
    <location>
        <begin position="689"/>
        <end position="712"/>
    </location>
</feature>
<evidence type="ECO:0000256" key="6">
    <source>
        <dbReference type="ARBA" id="ARBA00022958"/>
    </source>
</evidence>
<keyword evidence="7 14" id="KW-1133">Transmembrane helix</keyword>
<dbReference type="GO" id="GO:0005886">
    <property type="term" value="C:plasma membrane"/>
    <property type="evidence" value="ECO:0007669"/>
    <property type="project" value="TreeGrafter"/>
</dbReference>
<evidence type="ECO:0000256" key="2">
    <source>
        <dbReference type="ARBA" id="ARBA00022448"/>
    </source>
</evidence>
<evidence type="ECO:0000313" key="18">
    <source>
        <dbReference type="Proteomes" id="UP000075884"/>
    </source>
</evidence>
<organism evidence="17 18">
    <name type="scientific">Anopheles dirus</name>
    <dbReference type="NCBI Taxonomy" id="7168"/>
    <lineage>
        <taxon>Eukaryota</taxon>
        <taxon>Metazoa</taxon>
        <taxon>Ecdysozoa</taxon>
        <taxon>Arthropoda</taxon>
        <taxon>Hexapoda</taxon>
        <taxon>Insecta</taxon>
        <taxon>Pterygota</taxon>
        <taxon>Neoptera</taxon>
        <taxon>Endopterygota</taxon>
        <taxon>Diptera</taxon>
        <taxon>Nematocera</taxon>
        <taxon>Culicoidea</taxon>
        <taxon>Culicidae</taxon>
        <taxon>Anophelinae</taxon>
        <taxon>Anopheles</taxon>
    </lineage>
</organism>
<keyword evidence="10 12" id="KW-0407">Ion channel</keyword>
<dbReference type="InterPro" id="IPR016449">
    <property type="entry name" value="K_chnl_inward-rec_Kir"/>
</dbReference>
<dbReference type="GO" id="GO:0005242">
    <property type="term" value="F:inward rectifier potassium channel activity"/>
    <property type="evidence" value="ECO:0007669"/>
    <property type="project" value="InterPro"/>
</dbReference>
<evidence type="ECO:0008006" key="19">
    <source>
        <dbReference type="Google" id="ProtNLM"/>
    </source>
</evidence>
<feature type="transmembrane region" description="Helical" evidence="14">
    <location>
        <begin position="200"/>
        <end position="223"/>
    </location>
</feature>
<dbReference type="InterPro" id="IPR014756">
    <property type="entry name" value="Ig_E-set"/>
</dbReference>
<evidence type="ECO:0000256" key="10">
    <source>
        <dbReference type="ARBA" id="ARBA00023303"/>
    </source>
</evidence>
<reference evidence="18" key="1">
    <citation type="submission" date="2013-03" db="EMBL/GenBank/DDBJ databases">
        <title>The Genome Sequence of Anopheles dirus WRAIR2.</title>
        <authorList>
            <consortium name="The Broad Institute Genomics Platform"/>
            <person name="Neafsey D.E."/>
            <person name="Walton C."/>
            <person name="Walker B."/>
            <person name="Young S.K."/>
            <person name="Zeng Q."/>
            <person name="Gargeya S."/>
            <person name="Fitzgerald M."/>
            <person name="Haas B."/>
            <person name="Abouelleil A."/>
            <person name="Allen A.W."/>
            <person name="Alvarado L."/>
            <person name="Arachchi H.M."/>
            <person name="Berlin A.M."/>
            <person name="Chapman S.B."/>
            <person name="Gainer-Dewar J."/>
            <person name="Goldberg J."/>
            <person name="Griggs A."/>
            <person name="Gujja S."/>
            <person name="Hansen M."/>
            <person name="Howarth C."/>
            <person name="Imamovic A."/>
            <person name="Ireland A."/>
            <person name="Larimer J."/>
            <person name="McCowan C."/>
            <person name="Murphy C."/>
            <person name="Pearson M."/>
            <person name="Poon T.W."/>
            <person name="Priest M."/>
            <person name="Roberts A."/>
            <person name="Saif S."/>
            <person name="Shea T."/>
            <person name="Sisk P."/>
            <person name="Sykes S."/>
            <person name="Wortman J."/>
            <person name="Nusbaum C."/>
            <person name="Birren B."/>
        </authorList>
    </citation>
    <scope>NUCLEOTIDE SEQUENCE [LARGE SCALE GENOMIC DNA]</scope>
    <source>
        <strain evidence="18">WRAIR2</strain>
    </source>
</reference>
<sequence>MRKAGVPRAMDEKKPLNRIFMRPGVIEEEPDSLDSVISNLPLTVVPSLARISTHGSAFSRQESVRCRKVGYGRNASVRTMSFGQRKNFTIPLDAESPEARDDAKLLPLGPFDKIPPIIIDGQDPPKTPITPTTPIIYCPQSPSVASKRSRALRPGTTRKYRRRAILKNGDCNIVLSKVSRQRLRFLQDIFTTLVDAQWRWTLLVFAFSFIGSWLFFGAIWWLIAFTHGDLEEMHLPKNQEESGWKPCVFNIESYTSAFLFSIETQTTIGYGYRTTTEECPEAIFIMCFQSIYGVMMQAFMVGFVFAKMTRPKHRTQTLLFSKHAVICQRDGELSLMFRVGDMRKSHIIGANIRAQMIRTKLSREGEVMAQYQHELEVGADSCGSDLFFIWPQIVTHRINTESPFYNMSASDLLQDRFEIVVILEGTVESTGQSTQARSSYVNTEILWGHRFEPIVFYNKENQVYEINYSKFNETHSVDTPLCSARELAEFYKYQDDYRNQDRFETGSSRSMFERRWHQHYTNTVRTLSSLYMEDERSSLGVQARYLTIQGVPRRPRSYQQLESNLRNLFNPPSVTVSPSSTSSIRIEYGSGRMERSMLKLGPFDTPHSPGGYGEQFGYPSPVTPVTPNTPLVCYPMKNRVLRPGVNRKYRKRAILKNGDCNVVLSRPPRQHLRFLQDIFTTLVDAQWRWTLLVFAFSFVGSWLFFAVIWWLISYTHGDLEELHMPDNQSEIGWIPCVYNIYSFTSAFLFSIETQHTIGYGVRTTTEECPEAIFVMCFQSIYGLMIQAFMVGIVFAKMTRPKQRSQTLLFSKNAVVCQRDGELCLMFRVGDMRKSHIIGAAVRAQLIRTKTTREGETMAQYQHELDVGSDGSSSELFFIWPQIVVHRIDKDSALYNMSASDMLRERFEIVVILEGTVESTGQSTQARSSYVNTEILWGHRFEPVVCYNKEQQGYEINYSKFDSTLQVDTPLCSARELAEFYRAQDDYRPPTGDNVSTKTQLERRWKDHYSTLVNTLSQYHLADGATNGAGTDHLYPSRYLTIQGVPRRKKSYVALQNNLWNLFDRPPNPRLKVTATDGSHICCGRRFGAVGMMRDLPKLHLPDDVESGRVLLTLDDRLQRPASIITPDSGGSPRSPFRFDSIRSSGRRPGSYRPGFKKPRKRAVFKNGYCNVTATKLPHQQIRFLQDIFTTLVDARWRWTLLVFALGFVGSWMLFAGLYWLVSYSHGDFEEHHLPPFQADSNWTPCISNIYSFTSCFLFSLETQHTIGYGSRAMEEECPEAVFVMTLQSVHGVLVQAFLAGIVFAKMTRSKRRAQTLLFSRNAVISQRDGELCLMFRIGDMRKSHIIGANIRAQLVRARVSSERELMPQYRTELELTTDDCSSDVFFIWPQTVVHRIDERSPLYGYSAEDILLERFEIVVVLEGTVESTGQTTQARTSYVNTEIQWGYRFEQVLVYNSDIESYEIDFSKFNETVAQETPRCSAKQLKECYKLPLRGRSCDPLVGPELRLSSVEMESERINPHFLFPVFDRRRSRSSTEL</sequence>
<feature type="region of interest" description="Disordered" evidence="13">
    <location>
        <begin position="1121"/>
        <end position="1157"/>
    </location>
</feature>
<keyword evidence="2 12" id="KW-0813">Transport</keyword>
<evidence type="ECO:0000259" key="15">
    <source>
        <dbReference type="Pfam" id="PF01007"/>
    </source>
</evidence>
<dbReference type="VEuPathDB" id="VectorBase:ADIR009959"/>
<feature type="domain" description="Inward rectifier potassium channel C-terminal" evidence="16">
    <location>
        <begin position="1316"/>
        <end position="1487"/>
    </location>
</feature>
<accession>A0A182NQM4</accession>
<evidence type="ECO:0000256" key="5">
    <source>
        <dbReference type="ARBA" id="ARBA00022882"/>
    </source>
</evidence>
<dbReference type="FunFam" id="1.10.287.70:FF:000078">
    <property type="entry name" value="Putative Inward rectifier potassium channel"/>
    <property type="match status" value="3"/>
</dbReference>
<reference evidence="17" key="2">
    <citation type="submission" date="2020-05" db="UniProtKB">
        <authorList>
            <consortium name="EnsemblMetazoa"/>
        </authorList>
    </citation>
    <scope>IDENTIFICATION</scope>
    <source>
        <strain evidence="17">WRAIR2</strain>
    </source>
</reference>
<keyword evidence="18" id="KW-1185">Reference proteome</keyword>
<keyword evidence="9 14" id="KW-0472">Membrane</keyword>
<dbReference type="PANTHER" id="PTHR11767">
    <property type="entry name" value="INWARD RECTIFIER POTASSIUM CHANNEL"/>
    <property type="match status" value="1"/>
</dbReference>
<comment type="catalytic activity">
    <reaction evidence="11">
        <text>K(+)(in) = K(+)(out)</text>
        <dbReference type="Rhea" id="RHEA:29463"/>
        <dbReference type="ChEBI" id="CHEBI:29103"/>
    </reaction>
</comment>
<evidence type="ECO:0000256" key="12">
    <source>
        <dbReference type="RuleBase" id="RU003822"/>
    </source>
</evidence>
<dbReference type="InterPro" id="IPR040445">
    <property type="entry name" value="Kir_TM"/>
</dbReference>
<dbReference type="SUPFAM" id="SSF81324">
    <property type="entry name" value="Voltage-gated potassium channels"/>
    <property type="match status" value="3"/>
</dbReference>
<evidence type="ECO:0000256" key="11">
    <source>
        <dbReference type="ARBA" id="ARBA00034430"/>
    </source>
</evidence>
<feature type="transmembrane region" description="Helical" evidence="14">
    <location>
        <begin position="1280"/>
        <end position="1304"/>
    </location>
</feature>
<feature type="domain" description="Inward rectifier potassium channel C-terminal" evidence="16">
    <location>
        <begin position="807"/>
        <end position="978"/>
    </location>
</feature>
<evidence type="ECO:0000256" key="4">
    <source>
        <dbReference type="ARBA" id="ARBA00022692"/>
    </source>
</evidence>
<dbReference type="STRING" id="7168.A0A182NQM4"/>
<feature type="domain" description="Inward rectifier potassium channel C-terminal" evidence="16">
    <location>
        <begin position="318"/>
        <end position="489"/>
    </location>
</feature>
<dbReference type="FunFam" id="2.60.40.1400:FF:000001">
    <property type="entry name" value="G protein-activated inward rectifier potassium channel 2"/>
    <property type="match status" value="3"/>
</dbReference>
<evidence type="ECO:0000256" key="3">
    <source>
        <dbReference type="ARBA" id="ARBA00022538"/>
    </source>
</evidence>
<feature type="transmembrane region" description="Helical" evidence="14">
    <location>
        <begin position="1198"/>
        <end position="1221"/>
    </location>
</feature>
<dbReference type="SUPFAM" id="SSF81296">
    <property type="entry name" value="E set domains"/>
    <property type="match status" value="3"/>
</dbReference>
<feature type="transmembrane region" description="Helical" evidence="14">
    <location>
        <begin position="771"/>
        <end position="795"/>
    </location>
</feature>
<protein>
    <recommendedName>
        <fullName evidence="19">Inwardly rectifying k+ channel</fullName>
    </recommendedName>
</protein>
<feature type="transmembrane region" description="Helical" evidence="14">
    <location>
        <begin position="282"/>
        <end position="306"/>
    </location>
</feature>
<dbReference type="GO" id="GO:0034765">
    <property type="term" value="P:regulation of monoatomic ion transmembrane transport"/>
    <property type="evidence" value="ECO:0007669"/>
    <property type="project" value="TreeGrafter"/>
</dbReference>
<proteinExistence type="inferred from homology"/>
<evidence type="ECO:0000256" key="8">
    <source>
        <dbReference type="ARBA" id="ARBA00023065"/>
    </source>
</evidence>
<name>A0A182NQM4_9DIPT</name>
<dbReference type="InterPro" id="IPR013518">
    <property type="entry name" value="K_chnl_inward-rec_Kir_cyto"/>
</dbReference>
<comment type="subcellular location">
    <subcellularLocation>
        <location evidence="1 12">Membrane</location>
        <topology evidence="1 12">Multi-pass membrane protein</topology>
    </subcellularLocation>
</comment>
<dbReference type="InterPro" id="IPR041647">
    <property type="entry name" value="IRK_C"/>
</dbReference>
<dbReference type="EnsemblMetazoa" id="ADIR009959-RA">
    <property type="protein sequence ID" value="ADIR009959-PA"/>
    <property type="gene ID" value="ADIR009959"/>
</dbReference>
<feature type="domain" description="Potassium channel inwardly rectifying transmembrane" evidence="15">
    <location>
        <begin position="655"/>
        <end position="800"/>
    </location>
</feature>
<dbReference type="Gene3D" id="1.10.287.70">
    <property type="match status" value="3"/>
</dbReference>
<keyword evidence="6 12" id="KW-0630">Potassium</keyword>
<keyword evidence="5 12" id="KW-0851">Voltage-gated channel</keyword>
<dbReference type="Pfam" id="PF01007">
    <property type="entry name" value="IRK"/>
    <property type="match status" value="3"/>
</dbReference>
<dbReference type="Proteomes" id="UP000075884">
    <property type="component" value="Unassembled WGS sequence"/>
</dbReference>
<dbReference type="PRINTS" id="PR01320">
    <property type="entry name" value="KIRCHANNEL"/>
</dbReference>
<dbReference type="Pfam" id="PF17655">
    <property type="entry name" value="IRK_C"/>
    <property type="match status" value="3"/>
</dbReference>
<evidence type="ECO:0000256" key="7">
    <source>
        <dbReference type="ARBA" id="ARBA00022989"/>
    </source>
</evidence>
<dbReference type="Gene3D" id="2.60.40.1400">
    <property type="entry name" value="G protein-activated inward rectifier potassium channel 1"/>
    <property type="match status" value="3"/>
</dbReference>
<keyword evidence="8 12" id="KW-0406">Ion transport</keyword>
<evidence type="ECO:0000256" key="9">
    <source>
        <dbReference type="ARBA" id="ARBA00023136"/>
    </source>
</evidence>
<dbReference type="PANTHER" id="PTHR11767:SF113">
    <property type="entry name" value="INWARDLY RECTIFYING POTASSIUM CHANNEL 2, ISOFORM D"/>
    <property type="match status" value="1"/>
</dbReference>
<keyword evidence="4 12" id="KW-0812">Transmembrane</keyword>
<keyword evidence="3 12" id="KW-0633">Potassium transport</keyword>
<comment type="similarity">
    <text evidence="12">Belongs to the inward rectifier-type potassium channel (TC 1.A.2.1) family.</text>
</comment>